<reference evidence="2" key="1">
    <citation type="submission" date="2022-01" db="EMBL/GenBank/DDBJ databases">
        <authorList>
            <person name="King R."/>
        </authorList>
    </citation>
    <scope>NUCLEOTIDE SEQUENCE</scope>
</reference>
<evidence type="ECO:0000313" key="2">
    <source>
        <dbReference type="EMBL" id="CAH1403881.1"/>
    </source>
</evidence>
<accession>A0A9P0HLX9</accession>
<sequence length="74" mass="8174">MDRLSCSPCATDMIVDDSPISPGVYDCQIIATEEVGGREPKNINRWKRGSVDKRADERGVDETMRRPECSTAAS</sequence>
<evidence type="ECO:0000256" key="1">
    <source>
        <dbReference type="SAM" id="MobiDB-lite"/>
    </source>
</evidence>
<dbReference type="EMBL" id="OV725081">
    <property type="protein sequence ID" value="CAH1403881.1"/>
    <property type="molecule type" value="Genomic_DNA"/>
</dbReference>
<feature type="region of interest" description="Disordered" evidence="1">
    <location>
        <begin position="49"/>
        <end position="74"/>
    </location>
</feature>
<keyword evidence="3" id="KW-1185">Reference proteome</keyword>
<name>A0A9P0HLX9_NEZVI</name>
<dbReference type="Proteomes" id="UP001152798">
    <property type="component" value="Chromosome 5"/>
</dbReference>
<dbReference type="AlphaFoldDB" id="A0A9P0HLX9"/>
<evidence type="ECO:0000313" key="3">
    <source>
        <dbReference type="Proteomes" id="UP001152798"/>
    </source>
</evidence>
<protein>
    <submittedName>
        <fullName evidence="2">Uncharacterized protein</fullName>
    </submittedName>
</protein>
<feature type="compositionally biased region" description="Basic and acidic residues" evidence="1">
    <location>
        <begin position="49"/>
        <end position="68"/>
    </location>
</feature>
<gene>
    <name evidence="2" type="ORF">NEZAVI_LOCUS12396</name>
</gene>
<proteinExistence type="predicted"/>
<organism evidence="2 3">
    <name type="scientific">Nezara viridula</name>
    <name type="common">Southern green stink bug</name>
    <name type="synonym">Cimex viridulus</name>
    <dbReference type="NCBI Taxonomy" id="85310"/>
    <lineage>
        <taxon>Eukaryota</taxon>
        <taxon>Metazoa</taxon>
        <taxon>Ecdysozoa</taxon>
        <taxon>Arthropoda</taxon>
        <taxon>Hexapoda</taxon>
        <taxon>Insecta</taxon>
        <taxon>Pterygota</taxon>
        <taxon>Neoptera</taxon>
        <taxon>Paraneoptera</taxon>
        <taxon>Hemiptera</taxon>
        <taxon>Heteroptera</taxon>
        <taxon>Panheteroptera</taxon>
        <taxon>Pentatomomorpha</taxon>
        <taxon>Pentatomoidea</taxon>
        <taxon>Pentatomidae</taxon>
        <taxon>Pentatominae</taxon>
        <taxon>Nezara</taxon>
    </lineage>
</organism>